<protein>
    <submittedName>
        <fullName evidence="1">Uncharacterized protein</fullName>
    </submittedName>
</protein>
<name>G2PR92_ALLRU</name>
<dbReference type="RefSeq" id="WP_014031557.1">
    <property type="nucleotide sequence ID" value="NC_015945.1"/>
</dbReference>
<dbReference type="EMBL" id="CP002999">
    <property type="protein sequence ID" value="AEM69273.1"/>
    <property type="molecule type" value="Genomic_DNA"/>
</dbReference>
<dbReference type="KEGG" id="mrs:Murru_0217"/>
<proteinExistence type="predicted"/>
<dbReference type="OrthoDB" id="1433751at2"/>
<reference evidence="1 2" key="2">
    <citation type="journal article" date="2012" name="Stand. Genomic Sci.">
        <title>Complete genome sequence of the facultatively anaerobic, appendaged bacterium Muricauda ruestringensis type strain (B1(T)).</title>
        <authorList>
            <person name="Huntemann M."/>
            <person name="Teshima H."/>
            <person name="Lapidus A."/>
            <person name="Nolan M."/>
            <person name="Lucas S."/>
            <person name="Hammon N."/>
            <person name="Deshpande S."/>
            <person name="Cheng J.F."/>
            <person name="Tapia R."/>
            <person name="Goodwin L.A."/>
            <person name="Pitluck S."/>
            <person name="Liolios K."/>
            <person name="Pagani I."/>
            <person name="Ivanova N."/>
            <person name="Mavromatis K."/>
            <person name="Mikhailova N."/>
            <person name="Pati A."/>
            <person name="Chen A."/>
            <person name="Palaniappan K."/>
            <person name="Land M."/>
            <person name="Hauser L."/>
            <person name="Pan C."/>
            <person name="Brambilla E.M."/>
            <person name="Rohde M."/>
            <person name="Spring S."/>
            <person name="Goker M."/>
            <person name="Detter J.C."/>
            <person name="Bristow J."/>
            <person name="Eisen J.A."/>
            <person name="Markowitz V."/>
            <person name="Hugenholtz P."/>
            <person name="Kyrpides N.C."/>
            <person name="Klenk H.P."/>
            <person name="Woyke T."/>
        </authorList>
    </citation>
    <scope>NUCLEOTIDE SEQUENCE [LARGE SCALE GENOMIC DNA]</scope>
    <source>
        <strain evidence="2">DSM 13258 / LMG 19739 / B1</strain>
    </source>
</reference>
<evidence type="ECO:0000313" key="1">
    <source>
        <dbReference type="EMBL" id="AEM69273.1"/>
    </source>
</evidence>
<gene>
    <name evidence="1" type="ordered locus">Murru_0217</name>
</gene>
<dbReference type="HOGENOM" id="CLU_2753480_0_0_10"/>
<dbReference type="Proteomes" id="UP000008908">
    <property type="component" value="Chromosome"/>
</dbReference>
<evidence type="ECO:0000313" key="2">
    <source>
        <dbReference type="Proteomes" id="UP000008908"/>
    </source>
</evidence>
<dbReference type="STRING" id="886377.Murru_0217"/>
<keyword evidence="2" id="KW-1185">Reference proteome</keyword>
<organism evidence="1 2">
    <name type="scientific">Allomuricauda ruestringensis (strain DSM 13258 / CIP 107369 / LMG 19739 / B1)</name>
    <name type="common">Muricauda ruestringensis</name>
    <dbReference type="NCBI Taxonomy" id="886377"/>
    <lineage>
        <taxon>Bacteria</taxon>
        <taxon>Pseudomonadati</taxon>
        <taxon>Bacteroidota</taxon>
        <taxon>Flavobacteriia</taxon>
        <taxon>Flavobacteriales</taxon>
        <taxon>Flavobacteriaceae</taxon>
        <taxon>Flagellimonas</taxon>
    </lineage>
</organism>
<accession>G2PR92</accession>
<sequence>MMVGHPLRYGNLVVERHDFLIIKKYMQQHQGLKDYIHGNVSALLEENLQDAIIADEKNMSSEIARLYPIH</sequence>
<reference evidence="2" key="1">
    <citation type="submission" date="2011-08" db="EMBL/GenBank/DDBJ databases">
        <title>The complete genome of Muricauda ruestringensis DSM 13258.</title>
        <authorList>
            <person name="Lucas S."/>
            <person name="Han J."/>
            <person name="Lapidus A."/>
            <person name="Bruce D."/>
            <person name="Goodwin L."/>
            <person name="Pitluck S."/>
            <person name="Peters L."/>
            <person name="Kyrpides N."/>
            <person name="Mavromatis K."/>
            <person name="Ivanova N."/>
            <person name="Ovchinnikova G."/>
            <person name="Teshima H."/>
            <person name="Detter J.C."/>
            <person name="Tapia R."/>
            <person name="Han C."/>
            <person name="Land M."/>
            <person name="Hauser L."/>
            <person name="Markowitz V."/>
            <person name="Cheng J.-F."/>
            <person name="Hugenholtz P."/>
            <person name="Woyke T."/>
            <person name="Wu D."/>
            <person name="Spring S."/>
            <person name="Schroeder M."/>
            <person name="Brambilla E."/>
            <person name="Klenk H.-P."/>
            <person name="Eisen J.A."/>
        </authorList>
    </citation>
    <scope>NUCLEOTIDE SEQUENCE [LARGE SCALE GENOMIC DNA]</scope>
    <source>
        <strain evidence="2">DSM 13258 / LMG 19739 / B1</strain>
    </source>
</reference>
<dbReference type="AlphaFoldDB" id="G2PR92"/>